<feature type="compositionally biased region" description="Low complexity" evidence="13">
    <location>
        <begin position="1890"/>
        <end position="1903"/>
    </location>
</feature>
<feature type="region of interest" description="Disordered" evidence="13">
    <location>
        <begin position="1418"/>
        <end position="1465"/>
    </location>
</feature>
<keyword evidence="16" id="KW-1185">Reference proteome</keyword>
<dbReference type="GO" id="GO:0007018">
    <property type="term" value="P:microtubule-based movement"/>
    <property type="evidence" value="ECO:0007669"/>
    <property type="project" value="InterPro"/>
</dbReference>
<comment type="caution">
    <text evidence="15">The sequence shown here is derived from an EMBL/GenBank/DDBJ whole genome shotgun (WGS) entry which is preliminary data.</text>
</comment>
<dbReference type="SMART" id="SM00129">
    <property type="entry name" value="KISc"/>
    <property type="match status" value="1"/>
</dbReference>
<keyword evidence="10" id="KW-0206">Cytoskeleton</keyword>
<feature type="coiled-coil region" evidence="12">
    <location>
        <begin position="917"/>
        <end position="1045"/>
    </location>
</feature>
<dbReference type="PANTHER" id="PTHR47969">
    <property type="entry name" value="CHROMOSOME-ASSOCIATED KINESIN KIF4A-RELATED"/>
    <property type="match status" value="1"/>
</dbReference>
<dbReference type="InterPro" id="IPR001752">
    <property type="entry name" value="Kinesin_motor_dom"/>
</dbReference>
<evidence type="ECO:0000313" key="15">
    <source>
        <dbReference type="EMBL" id="KAG0252386.1"/>
    </source>
</evidence>
<dbReference type="GO" id="GO:0051231">
    <property type="term" value="P:spindle elongation"/>
    <property type="evidence" value="ECO:0007669"/>
    <property type="project" value="TreeGrafter"/>
</dbReference>
<evidence type="ECO:0000256" key="8">
    <source>
        <dbReference type="ARBA" id="ARBA00023054"/>
    </source>
</evidence>
<feature type="compositionally biased region" description="Gly residues" evidence="13">
    <location>
        <begin position="1835"/>
        <end position="1853"/>
    </location>
</feature>
<feature type="region of interest" description="Disordered" evidence="13">
    <location>
        <begin position="857"/>
        <end position="903"/>
    </location>
</feature>
<evidence type="ECO:0000256" key="11">
    <source>
        <dbReference type="PROSITE-ProRule" id="PRU00283"/>
    </source>
</evidence>
<dbReference type="InterPro" id="IPR027640">
    <property type="entry name" value="Kinesin-like_fam"/>
</dbReference>
<dbReference type="CDD" id="cd01372">
    <property type="entry name" value="KISc_KIF4"/>
    <property type="match status" value="1"/>
</dbReference>
<reference evidence="15" key="1">
    <citation type="journal article" date="2020" name="Fungal Divers.">
        <title>Resolving the Mortierellaceae phylogeny through synthesis of multi-gene phylogenetics and phylogenomics.</title>
        <authorList>
            <person name="Vandepol N."/>
            <person name="Liber J."/>
            <person name="Desiro A."/>
            <person name="Na H."/>
            <person name="Kennedy M."/>
            <person name="Barry K."/>
            <person name="Grigoriev I.V."/>
            <person name="Miller A.N."/>
            <person name="O'Donnell K."/>
            <person name="Stajich J.E."/>
            <person name="Bonito G."/>
        </authorList>
    </citation>
    <scope>NUCLEOTIDE SEQUENCE</scope>
    <source>
        <strain evidence="15">BC1065</strain>
    </source>
</reference>
<feature type="compositionally biased region" description="Polar residues" evidence="13">
    <location>
        <begin position="573"/>
        <end position="586"/>
    </location>
</feature>
<evidence type="ECO:0000256" key="5">
    <source>
        <dbReference type="ARBA" id="ARBA00022737"/>
    </source>
</evidence>
<feature type="compositionally biased region" description="Polar residues" evidence="13">
    <location>
        <begin position="1718"/>
        <end position="1727"/>
    </location>
</feature>
<evidence type="ECO:0000256" key="9">
    <source>
        <dbReference type="ARBA" id="ARBA00023175"/>
    </source>
</evidence>
<feature type="region of interest" description="Disordered" evidence="13">
    <location>
        <begin position="222"/>
        <end position="249"/>
    </location>
</feature>
<feature type="compositionally biased region" description="Low complexity" evidence="13">
    <location>
        <begin position="1734"/>
        <end position="1749"/>
    </location>
</feature>
<feature type="region of interest" description="Disordered" evidence="13">
    <location>
        <begin position="1609"/>
        <end position="1795"/>
    </location>
</feature>
<feature type="compositionally biased region" description="Polar residues" evidence="13">
    <location>
        <begin position="1483"/>
        <end position="1495"/>
    </location>
</feature>
<protein>
    <submittedName>
        <fullName evidence="15">Kinesin-like protein kif21b</fullName>
    </submittedName>
</protein>
<comment type="subcellular location">
    <subcellularLocation>
        <location evidence="1">Cytoplasm</location>
        <location evidence="1">Cytoskeleton</location>
    </subcellularLocation>
</comment>
<dbReference type="GO" id="GO:0005524">
    <property type="term" value="F:ATP binding"/>
    <property type="evidence" value="ECO:0007669"/>
    <property type="project" value="UniProtKB-UniRule"/>
</dbReference>
<feature type="region of interest" description="Disordered" evidence="13">
    <location>
        <begin position="700"/>
        <end position="742"/>
    </location>
</feature>
<feature type="compositionally biased region" description="Acidic residues" evidence="13">
    <location>
        <begin position="228"/>
        <end position="237"/>
    </location>
</feature>
<evidence type="ECO:0000259" key="14">
    <source>
        <dbReference type="PROSITE" id="PS50067"/>
    </source>
</evidence>
<evidence type="ECO:0000313" key="16">
    <source>
        <dbReference type="Proteomes" id="UP000807716"/>
    </source>
</evidence>
<proteinExistence type="inferred from homology"/>
<feature type="region of interest" description="Disordered" evidence="13">
    <location>
        <begin position="2145"/>
        <end position="2176"/>
    </location>
</feature>
<keyword evidence="8 12" id="KW-0175">Coiled coil</keyword>
<feature type="compositionally biased region" description="Low complexity" evidence="13">
    <location>
        <begin position="2070"/>
        <end position="2083"/>
    </location>
</feature>
<feature type="region of interest" description="Disordered" evidence="13">
    <location>
        <begin position="605"/>
        <end position="662"/>
    </location>
</feature>
<dbReference type="PROSITE" id="PS00411">
    <property type="entry name" value="KINESIN_MOTOR_1"/>
    <property type="match status" value="1"/>
</dbReference>
<keyword evidence="9 11" id="KW-0505">Motor protein</keyword>
<keyword evidence="2" id="KW-0963">Cytoplasm</keyword>
<evidence type="ECO:0000256" key="12">
    <source>
        <dbReference type="SAM" id="Coils"/>
    </source>
</evidence>
<feature type="region of interest" description="Disordered" evidence="13">
    <location>
        <begin position="1989"/>
        <end position="2130"/>
    </location>
</feature>
<evidence type="ECO:0000256" key="3">
    <source>
        <dbReference type="ARBA" id="ARBA00022574"/>
    </source>
</evidence>
<dbReference type="Gene3D" id="3.40.850.10">
    <property type="entry name" value="Kinesin motor domain"/>
    <property type="match status" value="1"/>
</dbReference>
<dbReference type="Pfam" id="PF25764">
    <property type="entry name" value="KIF21A_4th"/>
    <property type="match status" value="1"/>
</dbReference>
<gene>
    <name evidence="15" type="primary">KIF21B</name>
    <name evidence="15" type="ORF">DFQ27_008096</name>
</gene>
<feature type="region of interest" description="Disordered" evidence="13">
    <location>
        <begin position="1110"/>
        <end position="1177"/>
    </location>
</feature>
<feature type="domain" description="Kinesin motor" evidence="14">
    <location>
        <begin position="4"/>
        <end position="359"/>
    </location>
</feature>
<evidence type="ECO:0000256" key="10">
    <source>
        <dbReference type="ARBA" id="ARBA00023212"/>
    </source>
</evidence>
<evidence type="ECO:0000256" key="1">
    <source>
        <dbReference type="ARBA" id="ARBA00004245"/>
    </source>
</evidence>
<feature type="compositionally biased region" description="Low complexity" evidence="13">
    <location>
        <begin position="1158"/>
        <end position="1174"/>
    </location>
</feature>
<dbReference type="InterPro" id="IPR019821">
    <property type="entry name" value="Kinesin_motor_CS"/>
</dbReference>
<feature type="compositionally biased region" description="Polar residues" evidence="13">
    <location>
        <begin position="622"/>
        <end position="635"/>
    </location>
</feature>
<dbReference type="GO" id="GO:0007052">
    <property type="term" value="P:mitotic spindle organization"/>
    <property type="evidence" value="ECO:0007669"/>
    <property type="project" value="TreeGrafter"/>
</dbReference>
<feature type="compositionally biased region" description="Low complexity" evidence="13">
    <location>
        <begin position="2008"/>
        <end position="2031"/>
    </location>
</feature>
<dbReference type="OrthoDB" id="3176171at2759"/>
<dbReference type="EMBL" id="JAAAJB010000667">
    <property type="protein sequence ID" value="KAG0252386.1"/>
    <property type="molecule type" value="Genomic_DNA"/>
</dbReference>
<dbReference type="PANTHER" id="PTHR47969:SF15">
    <property type="entry name" value="CHROMOSOME-ASSOCIATED KINESIN KIF4A-RELATED"/>
    <property type="match status" value="1"/>
</dbReference>
<dbReference type="GO" id="GO:0005875">
    <property type="term" value="C:microtubule associated complex"/>
    <property type="evidence" value="ECO:0007669"/>
    <property type="project" value="TreeGrafter"/>
</dbReference>
<keyword evidence="7 11" id="KW-0067">ATP-binding</keyword>
<feature type="compositionally biased region" description="Acidic residues" evidence="13">
    <location>
        <begin position="516"/>
        <end position="530"/>
    </location>
</feature>
<dbReference type="PRINTS" id="PR00380">
    <property type="entry name" value="KINESINHEAVY"/>
</dbReference>
<feature type="compositionally biased region" description="Basic residues" evidence="13">
    <location>
        <begin position="536"/>
        <end position="548"/>
    </location>
</feature>
<feature type="coiled-coil region" evidence="12">
    <location>
        <begin position="1202"/>
        <end position="1232"/>
    </location>
</feature>
<keyword evidence="4" id="KW-0493">Microtubule</keyword>
<feature type="region of interest" description="Disordered" evidence="13">
    <location>
        <begin position="1483"/>
        <end position="1526"/>
    </location>
</feature>
<dbReference type="GO" id="GO:0003777">
    <property type="term" value="F:microtubule motor activity"/>
    <property type="evidence" value="ECO:0007669"/>
    <property type="project" value="InterPro"/>
</dbReference>
<name>A0A9P6PR89_9FUNG</name>
<sequence>MNTAVKVALRVRPLTLQEQINNCAECIAYVPNEPQIGIVGSDKSFTFDYVFDEESNQQHVFEQCAKELVEKFVAGFNVTILAYGQTGSGKTYSMGTGLQYKNDADPAIVPRSANLIFDLLSEQAAKDPTFEARIYVSFLELYNEELIDLLNSEPKNKREQITVREDGLGGISWHGVKEHEVKSPQELMDWLQRGSYGRTTASTDMNQASSRSHAIFSVALRQQHAEECEQPEQEDGDQTAVATRSSTERPLKKLHSKFHFVDLAGSERLKRTRAVGDRAKEGISINSGLLALGNVISALGDESRRASHVPYRDSKLTRLLQDSLGGNSATLMLACVSAADVDANETLSTLVYANRARNIRNRVVINQDFRDSASAEVAQLRAEINRLKMENSSFRAMGAGAASQMDQRRAAEEIRALRGEVGRLRDRLKESSAELCDVLAERDTLLVEREVTGDSDIEAHPIMTTYHRTVMLLKDRLIAAEDQALELQNLLTQQQASVFGRRAGQAPQPLRRHESFDEDHDADSEHDEDQGAMSPRGRRSPSKRKGQKSARAASKFDFGSTPSLLKGVEPTKLPNTPSMPDITQTLAPGGASAWFQNLKSEENDPLAHLSRDGSYSSSGSSLKQQPRLPTTTATDSDSSYSFSRKSRGSRHGSGGMGDTLDKAKEDIRRGLLLLKAEKSGMDLNMINFLDPASSAILQAGSARGSGSGGAYRRDSILSSSSGMSHRSHRSHPSSHRSRGSQYPGLDDIVAAAISPIQEDFPMESPSGSSWKEKSVDDEKVFQEAEQKATETLANAMKAMHQFTFPISQSDIEEHPLVIKPVSGGGTLTPKDILDIEKDAEMHLENARKAMESIAAITSDHRSIRSGDTRSIKSGGDDTAGSASLGKDSGVPSIASSGHGSRKDGSLEVMLAEGIAIKSALVQQLERAEMEFHSMKRQYEDEIRELELRIFEVEQERDRAMHAREDPNTDKVSALKVKYESKIRQLTSELSELQHKYSEVSKVANEKRNLAENQLRTLKLAVETLKAEKQRMIKRMKEDAERIKEINAANDRELQVLRRSERAAVEGRKKAEREVEHQVMQQQRAQALLHKQSQGGNSAARTVINFLKKAQTPKGISKAPKKAPRLGTSPEPYHEVRSSGYGATAPTSRIPGRSKNTRPGMGPSSSSSPSAQGPSKLRAIQKKQVIDRAIYGYITGRHTIAVMDDLMQKRERLRSEKTELEQERERVVKAQEDEALANGDIVLDFASEPQYMDDRMAMIDAEMAYFTARIRALQAEAVALGMVSAPGSVNAAGGHRSDDEELMTQLQLIRKGMNEDAMGLPPGSGAANAFDSSIKILRSMELAETRDFLEMLFEDMVGVRTHENALSVQVSHQDKVIEELKRALQAMRRTAIGTTESYERRCDGLVAKLRELGFHASAAQQADSCSSSSSRNSLASQSADSGDDGPLVPAGLATLSSDEDDLEGKKRSNGEIDAHALGISMRSASAAQLPSPTSPTDNHDGHGSRGPSPGTSSSWRPLPPAAKPRPGSMAEIVLDEKLSSKRVSTIFDQLYDDAIRTSETASPKVGGSSGEFSRLLMANGDQRRVSFSGIPRAGSTDLTGWANVDKEGDDLQRRLTRSSSTSAIGQNGPRRVSSSDHIPMSKSPSHHGHHNNHHAPPTPRSRPSSMYGHHRSDSTNANGHSNNQQHHQQTLHHTRSLSSMGHHQDGHGSGHVPTHNRSHSSYQQPTASSRRKTTEQQQAEANNQHAAVAARRNGGASTPIAIPAKSTARSRNSGTGSHGYGNSLEHQGASGGDGPVHPLYQQRGRASALSIHTGLPPTPDPTLRHTKSHGAMMMSGGSGGGHQRNAAGGSGGAAVGSRPTTPSPGMNGRRNFFRSDSDTAVSNHHGPPTPGGSSNRNGNGRPLSRIGAASILATTPTASQMVHGSTAADTSFGFHNGTNGCGVDPHHHQHFHTAASRRVSGSWDDNQNVFERLASVHTQASQARVMATTRTGSYPQPYPPSPAGGHAGGSMTTSGNMSSAGFQQLLQQQQQLAEGTSGGSGGNGGSGSVSGTSYPPNRRLSHQPSFERQKLMQQLSQQQQRGQLPSRPASTVPPDHLTSVNLNHHNNTNNNNNGGNDTGDNTPDWPSSASSSSAVSLVSTLSILSGTTPEQPLRPATVTAVAAGSSQSRAEDMVSAY</sequence>
<feature type="compositionally biased region" description="Basic residues" evidence="13">
    <location>
        <begin position="725"/>
        <end position="738"/>
    </location>
</feature>
<organism evidence="15 16">
    <name type="scientific">Actinomortierella ambigua</name>
    <dbReference type="NCBI Taxonomy" id="1343610"/>
    <lineage>
        <taxon>Eukaryota</taxon>
        <taxon>Fungi</taxon>
        <taxon>Fungi incertae sedis</taxon>
        <taxon>Mucoromycota</taxon>
        <taxon>Mortierellomycotina</taxon>
        <taxon>Mortierellomycetes</taxon>
        <taxon>Mortierellales</taxon>
        <taxon>Mortierellaceae</taxon>
        <taxon>Actinomortierella</taxon>
    </lineage>
</organism>
<evidence type="ECO:0000256" key="2">
    <source>
        <dbReference type="ARBA" id="ARBA00022490"/>
    </source>
</evidence>
<dbReference type="SUPFAM" id="SSF52540">
    <property type="entry name" value="P-loop containing nucleoside triphosphate hydrolases"/>
    <property type="match status" value="1"/>
</dbReference>
<evidence type="ECO:0000256" key="4">
    <source>
        <dbReference type="ARBA" id="ARBA00022701"/>
    </source>
</evidence>
<feature type="compositionally biased region" description="Gly residues" evidence="13">
    <location>
        <begin position="2035"/>
        <end position="2047"/>
    </location>
</feature>
<keyword evidence="3" id="KW-0853">WD repeat</keyword>
<feature type="binding site" evidence="11">
    <location>
        <begin position="84"/>
        <end position="91"/>
    </location>
    <ligand>
        <name>ATP</name>
        <dbReference type="ChEBI" id="CHEBI:30616"/>
    </ligand>
</feature>
<dbReference type="PROSITE" id="PS50067">
    <property type="entry name" value="KINESIN_MOTOR_2"/>
    <property type="match status" value="1"/>
</dbReference>
<feature type="compositionally biased region" description="Low complexity" evidence="13">
    <location>
        <begin position="1418"/>
        <end position="1439"/>
    </location>
</feature>
<evidence type="ECO:0000256" key="13">
    <source>
        <dbReference type="SAM" id="MobiDB-lite"/>
    </source>
</evidence>
<accession>A0A9P6PR89</accession>
<keyword evidence="6 11" id="KW-0547">Nucleotide-binding</keyword>
<comment type="similarity">
    <text evidence="11">Belongs to the TRAFAC class myosin-kinesin ATPase superfamily. Kinesin family.</text>
</comment>
<dbReference type="GO" id="GO:0008017">
    <property type="term" value="F:microtubule binding"/>
    <property type="evidence" value="ECO:0007669"/>
    <property type="project" value="InterPro"/>
</dbReference>
<feature type="region of interest" description="Disordered" evidence="13">
    <location>
        <begin position="1809"/>
        <end position="1903"/>
    </location>
</feature>
<feature type="coiled-coil region" evidence="12">
    <location>
        <begin position="370"/>
        <end position="434"/>
    </location>
</feature>
<evidence type="ECO:0000256" key="6">
    <source>
        <dbReference type="ARBA" id="ARBA00022741"/>
    </source>
</evidence>
<dbReference type="InterPro" id="IPR027417">
    <property type="entry name" value="P-loop_NTPase"/>
</dbReference>
<dbReference type="FunFam" id="3.40.850.10:FF:000011">
    <property type="entry name" value="Kinesin family member 21A"/>
    <property type="match status" value="1"/>
</dbReference>
<evidence type="ECO:0000256" key="7">
    <source>
        <dbReference type="ARBA" id="ARBA00022840"/>
    </source>
</evidence>
<feature type="region of interest" description="Disordered" evidence="13">
    <location>
        <begin position="498"/>
        <end position="587"/>
    </location>
</feature>
<feature type="compositionally biased region" description="Low complexity" evidence="13">
    <location>
        <begin position="2102"/>
        <end position="2130"/>
    </location>
</feature>
<dbReference type="InterPro" id="IPR036961">
    <property type="entry name" value="Kinesin_motor_dom_sf"/>
</dbReference>
<feature type="compositionally biased region" description="Basic and acidic residues" evidence="13">
    <location>
        <begin position="858"/>
        <end position="870"/>
    </location>
</feature>
<feature type="compositionally biased region" description="Low complexity" evidence="13">
    <location>
        <begin position="1675"/>
        <end position="1687"/>
    </location>
</feature>
<feature type="compositionally biased region" description="Basic residues" evidence="13">
    <location>
        <begin position="1643"/>
        <end position="1652"/>
    </location>
</feature>
<dbReference type="Pfam" id="PF00225">
    <property type="entry name" value="Kinesin"/>
    <property type="match status" value="1"/>
</dbReference>
<dbReference type="GO" id="GO:0005874">
    <property type="term" value="C:microtubule"/>
    <property type="evidence" value="ECO:0007669"/>
    <property type="project" value="UniProtKB-KW"/>
</dbReference>
<feature type="compositionally biased region" description="Low complexity" evidence="13">
    <location>
        <begin position="1504"/>
        <end position="1515"/>
    </location>
</feature>
<dbReference type="Proteomes" id="UP000807716">
    <property type="component" value="Unassembled WGS sequence"/>
</dbReference>
<keyword evidence="5" id="KW-0677">Repeat</keyword>